<dbReference type="Gene3D" id="1.10.760.10">
    <property type="entry name" value="Cytochrome c-like domain"/>
    <property type="match status" value="2"/>
</dbReference>
<dbReference type="InterPro" id="IPR036909">
    <property type="entry name" value="Cyt_c-like_dom_sf"/>
</dbReference>
<dbReference type="PANTHER" id="PTHR33751:SF9">
    <property type="entry name" value="CYTOCHROME C4"/>
    <property type="match status" value="1"/>
</dbReference>
<evidence type="ECO:0000256" key="2">
    <source>
        <dbReference type="ARBA" id="ARBA00022617"/>
    </source>
</evidence>
<comment type="caution">
    <text evidence="10">The sequence shown here is derived from an EMBL/GenBank/DDBJ whole genome shotgun (WGS) entry which is preliminary data.</text>
</comment>
<gene>
    <name evidence="10" type="ORF">C7R54_20815</name>
</gene>
<keyword evidence="2 6" id="KW-0349">Heme</keyword>
<keyword evidence="8" id="KW-0812">Transmembrane</keyword>
<dbReference type="SUPFAM" id="SSF46626">
    <property type="entry name" value="Cytochrome c"/>
    <property type="match status" value="2"/>
</dbReference>
<keyword evidence="5 6" id="KW-0408">Iron</keyword>
<organism evidence="10 11">
    <name type="scientific">Achromobacter aloeverae</name>
    <dbReference type="NCBI Taxonomy" id="1750518"/>
    <lineage>
        <taxon>Bacteria</taxon>
        <taxon>Pseudomonadati</taxon>
        <taxon>Pseudomonadota</taxon>
        <taxon>Betaproteobacteria</taxon>
        <taxon>Burkholderiales</taxon>
        <taxon>Alcaligenaceae</taxon>
        <taxon>Achromobacter</taxon>
    </lineage>
</organism>
<dbReference type="InterPro" id="IPR050597">
    <property type="entry name" value="Cytochrome_c_Oxidase_Subunit"/>
</dbReference>
<evidence type="ECO:0000256" key="4">
    <source>
        <dbReference type="ARBA" id="ARBA00022982"/>
    </source>
</evidence>
<evidence type="ECO:0000313" key="10">
    <source>
        <dbReference type="EMBL" id="RXN86300.1"/>
    </source>
</evidence>
<feature type="transmembrane region" description="Helical" evidence="8">
    <location>
        <begin position="7"/>
        <end position="26"/>
    </location>
</feature>
<dbReference type="GO" id="GO:0009055">
    <property type="term" value="F:electron transfer activity"/>
    <property type="evidence" value="ECO:0007669"/>
    <property type="project" value="InterPro"/>
</dbReference>
<keyword evidence="8" id="KW-1133">Transmembrane helix</keyword>
<keyword evidence="1" id="KW-0813">Transport</keyword>
<dbReference type="PROSITE" id="PS51007">
    <property type="entry name" value="CYTC"/>
    <property type="match status" value="1"/>
</dbReference>
<feature type="domain" description="Cytochrome c" evidence="9">
    <location>
        <begin position="120"/>
        <end position="300"/>
    </location>
</feature>
<reference evidence="10 11" key="1">
    <citation type="journal article" date="2017" name="Int. J. Syst. Evol. Microbiol.">
        <title>Achromobacter aloeverae sp. nov., isolated from the root of Aloe vera (L.) Burm.f.</title>
        <authorList>
            <person name="Kuncharoen N."/>
            <person name="Muramatsu Y."/>
            <person name="Shibata C."/>
            <person name="Kamakura Y."/>
            <person name="Nakagawa Y."/>
            <person name="Tanasupawat S."/>
        </authorList>
    </citation>
    <scope>NUCLEOTIDE SEQUENCE [LARGE SCALE GENOMIC DNA]</scope>
    <source>
        <strain evidence="10 11">AVA-1</strain>
    </source>
</reference>
<dbReference type="InterPro" id="IPR009056">
    <property type="entry name" value="Cyt_c-like_dom"/>
</dbReference>
<dbReference type="EMBL" id="PYAL01000006">
    <property type="protein sequence ID" value="RXN86300.1"/>
    <property type="molecule type" value="Genomic_DNA"/>
</dbReference>
<evidence type="ECO:0000256" key="1">
    <source>
        <dbReference type="ARBA" id="ARBA00022448"/>
    </source>
</evidence>
<keyword evidence="8" id="KW-0472">Membrane</keyword>
<evidence type="ECO:0000259" key="9">
    <source>
        <dbReference type="PROSITE" id="PS51007"/>
    </source>
</evidence>
<protein>
    <submittedName>
        <fullName evidence="10">Cytochrome C552</fullName>
    </submittedName>
</protein>
<evidence type="ECO:0000256" key="6">
    <source>
        <dbReference type="PROSITE-ProRule" id="PRU00433"/>
    </source>
</evidence>
<sequence>MAALSKGALSVIVVVGVAIAIIATLMDRSPDAGPRAGRGGTPTGAPAGKVGANAPAPGGQGNTPAAPGAGQAGAGSGAGSAAPRAAQVAAPPPRKSTDFSAVDEPWRHALDASTDKATALAIANGGKSSAGLAGCSSCHGAQGIPAAGTNFPALAGSSPEYLAKQLMDYRSGARQNVIMASIAKGLDEGEIGALARYYGDLPPPALPAAVSGGRGQQLHDFGDNGLALAACANCHGARGSGESPLLPRLAGQPPAYFTSQMEAFRNGSRANDDVGTMRAIAQRLTPADTAALAQYYAGGH</sequence>
<evidence type="ECO:0000313" key="11">
    <source>
        <dbReference type="Proteomes" id="UP000290849"/>
    </source>
</evidence>
<feature type="compositionally biased region" description="Low complexity" evidence="7">
    <location>
        <begin position="79"/>
        <end position="89"/>
    </location>
</feature>
<keyword evidence="3 6" id="KW-0479">Metal-binding</keyword>
<dbReference type="GO" id="GO:0046872">
    <property type="term" value="F:metal ion binding"/>
    <property type="evidence" value="ECO:0007669"/>
    <property type="project" value="UniProtKB-KW"/>
</dbReference>
<dbReference type="Pfam" id="PF00034">
    <property type="entry name" value="Cytochrom_C"/>
    <property type="match status" value="2"/>
</dbReference>
<dbReference type="PANTHER" id="PTHR33751">
    <property type="entry name" value="CBB3-TYPE CYTOCHROME C OXIDASE SUBUNIT FIXP"/>
    <property type="match status" value="1"/>
</dbReference>
<feature type="compositionally biased region" description="Low complexity" evidence="7">
    <location>
        <begin position="43"/>
        <end position="69"/>
    </location>
</feature>
<dbReference type="GO" id="GO:0020037">
    <property type="term" value="F:heme binding"/>
    <property type="evidence" value="ECO:0007669"/>
    <property type="project" value="InterPro"/>
</dbReference>
<keyword evidence="11" id="KW-1185">Reference proteome</keyword>
<evidence type="ECO:0000256" key="7">
    <source>
        <dbReference type="SAM" id="MobiDB-lite"/>
    </source>
</evidence>
<dbReference type="AlphaFoldDB" id="A0A4Q1HGR5"/>
<accession>A0A4Q1HGR5</accession>
<keyword evidence="4" id="KW-0249">Electron transport</keyword>
<feature type="region of interest" description="Disordered" evidence="7">
    <location>
        <begin position="28"/>
        <end position="101"/>
    </location>
</feature>
<dbReference type="OrthoDB" id="9773456at2"/>
<evidence type="ECO:0000256" key="8">
    <source>
        <dbReference type="SAM" id="Phobius"/>
    </source>
</evidence>
<name>A0A4Q1HGR5_9BURK</name>
<proteinExistence type="predicted"/>
<evidence type="ECO:0000256" key="5">
    <source>
        <dbReference type="ARBA" id="ARBA00023004"/>
    </source>
</evidence>
<evidence type="ECO:0000256" key="3">
    <source>
        <dbReference type="ARBA" id="ARBA00022723"/>
    </source>
</evidence>
<dbReference type="Proteomes" id="UP000290849">
    <property type="component" value="Unassembled WGS sequence"/>
</dbReference>